<dbReference type="InterPro" id="IPR019254">
    <property type="entry name" value="DUF2250"/>
</dbReference>
<dbReference type="PIRSF" id="PIRSF037213">
    <property type="entry name" value="UCP037213"/>
    <property type="match status" value="1"/>
</dbReference>
<dbReference type="RefSeq" id="WP_088885490.1">
    <property type="nucleotide sequence ID" value="NZ_CP014855.1"/>
</dbReference>
<sequence length="176" mass="20263">MSGGDTRKERPASFQGLELLPVHLYVLAHLRKAGVDYAKMMAKMSELPLSLIEDAIKDLMEAGLVERDSGSAIKRSKARFKKAFEVHKHHTYSRLSREGELFVRSIDEKWLKNYFDSLFPGGWKVVRALAEAKNFNELPKDLRGDKIREELLLHRFITPNGRKTTFFKLLVEFLSV</sequence>
<organism evidence="1 2">
    <name type="scientific">Thermococcus gorgonarius</name>
    <dbReference type="NCBI Taxonomy" id="71997"/>
    <lineage>
        <taxon>Archaea</taxon>
        <taxon>Methanobacteriati</taxon>
        <taxon>Methanobacteriota</taxon>
        <taxon>Thermococci</taxon>
        <taxon>Thermococcales</taxon>
        <taxon>Thermococcaceae</taxon>
        <taxon>Thermococcus</taxon>
    </lineage>
</organism>
<dbReference type="Proteomes" id="UP000250134">
    <property type="component" value="Chromosome"/>
</dbReference>
<reference evidence="1 2" key="1">
    <citation type="submission" date="2016-03" db="EMBL/GenBank/DDBJ databases">
        <title>Complete genome sequence of Thermococcus gorgonarius.</title>
        <authorList>
            <person name="Oger P.M."/>
        </authorList>
    </citation>
    <scope>NUCLEOTIDE SEQUENCE [LARGE SCALE GENOMIC DNA]</scope>
    <source>
        <strain evidence="1 2">W-12</strain>
    </source>
</reference>
<evidence type="ECO:0000313" key="1">
    <source>
        <dbReference type="EMBL" id="ASJ01151.1"/>
    </source>
</evidence>
<keyword evidence="2" id="KW-1185">Reference proteome</keyword>
<dbReference type="InterPro" id="IPR017139">
    <property type="entry name" value="UCP037213"/>
</dbReference>
<dbReference type="AlphaFoldDB" id="A0A2Z2MFB8"/>
<accession>A0A2Z2MFB8</accession>
<dbReference type="EMBL" id="CP014855">
    <property type="protein sequence ID" value="ASJ01151.1"/>
    <property type="molecule type" value="Genomic_DNA"/>
</dbReference>
<name>A0A2Z2MFB8_THEGO</name>
<dbReference type="Pfam" id="PF10007">
    <property type="entry name" value="DUF2250"/>
    <property type="match status" value="1"/>
</dbReference>
<dbReference type="GeneID" id="33332182"/>
<dbReference type="KEGG" id="tgg:A3K92_06480"/>
<evidence type="ECO:0000313" key="2">
    <source>
        <dbReference type="Proteomes" id="UP000250134"/>
    </source>
</evidence>
<dbReference type="OrthoDB" id="45652at2157"/>
<proteinExistence type="predicted"/>
<gene>
    <name evidence="1" type="ORF">A3K92_06480</name>
</gene>
<protein>
    <recommendedName>
        <fullName evidence="3">DUF2250 domain-containing protein</fullName>
    </recommendedName>
</protein>
<evidence type="ECO:0008006" key="3">
    <source>
        <dbReference type="Google" id="ProtNLM"/>
    </source>
</evidence>